<dbReference type="PANTHER" id="PTHR34775">
    <property type="entry name" value="TRANSMEMBRANE PROTEIN"/>
    <property type="match status" value="1"/>
</dbReference>
<feature type="region of interest" description="Disordered" evidence="1">
    <location>
        <begin position="1177"/>
        <end position="1198"/>
    </location>
</feature>
<organism evidence="2 3">
    <name type="scientific">Sphagnum jensenii</name>
    <dbReference type="NCBI Taxonomy" id="128206"/>
    <lineage>
        <taxon>Eukaryota</taxon>
        <taxon>Viridiplantae</taxon>
        <taxon>Streptophyta</taxon>
        <taxon>Embryophyta</taxon>
        <taxon>Bryophyta</taxon>
        <taxon>Sphagnophytina</taxon>
        <taxon>Sphagnopsida</taxon>
        <taxon>Sphagnales</taxon>
        <taxon>Sphagnaceae</taxon>
        <taxon>Sphagnum</taxon>
    </lineage>
</organism>
<feature type="region of interest" description="Disordered" evidence="1">
    <location>
        <begin position="226"/>
        <end position="277"/>
    </location>
</feature>
<reference evidence="2" key="1">
    <citation type="submission" date="2024-03" db="EMBL/GenBank/DDBJ databases">
        <authorList>
            <consortium name="ELIXIR-Norway"/>
            <consortium name="Elixir Norway"/>
        </authorList>
    </citation>
    <scope>NUCLEOTIDE SEQUENCE</scope>
</reference>
<evidence type="ECO:0000313" key="3">
    <source>
        <dbReference type="Proteomes" id="UP001497522"/>
    </source>
</evidence>
<gene>
    <name evidence="2" type="ORF">CSSPJE1EN2_LOCUS6159</name>
</gene>
<dbReference type="PANTHER" id="PTHR34775:SF4">
    <property type="entry name" value="TRANSMEMBRANE PROTEIN"/>
    <property type="match status" value="1"/>
</dbReference>
<feature type="compositionally biased region" description="Low complexity" evidence="1">
    <location>
        <begin position="1"/>
        <end position="17"/>
    </location>
</feature>
<dbReference type="EMBL" id="OZ023714">
    <property type="protein sequence ID" value="CAK9863164.1"/>
    <property type="molecule type" value="Genomic_DNA"/>
</dbReference>
<feature type="region of interest" description="Disordered" evidence="1">
    <location>
        <begin position="299"/>
        <end position="346"/>
    </location>
</feature>
<proteinExistence type="predicted"/>
<sequence>MSFAGSNGSRSRSASRSPYHERAKASSSSSSRSPGPPPPPKSQSFFINVQPRGMRPETTAAAVPRNLLYSNQSPARSPSKAKLDVKEPSTPTKNFEVHQENVCFVAHHDHNTKDYCEALPPSRKARVATPIKTPKPCTGAAVAAAATSSAFSPSRPYCGSPKYQKVLVERPALYYNNAQQAGGTPNSAATTTEAAVGLRKTTRVQPGKIEVTISQLQNRIKKFMQQDENLLPPKSSPTAEKVSWNSTTKVSIRSGDDDDDEKSSSNVHHHPQKTFLAPLPHSLKVHKGGIAFTAGVEEQPPPAAQQQKLLSPRPDFPLGKQRPRRRCLDQNPDFFTTGDASGRSSVSETIGLPKADSMLISKLSRAADATRVDNSNSETAAEMVLPFLNQDALAAATMSCNKVAEMEVKEPTTALGSGCLSQCTARVNSTSMTAEKIPPLDQGSLVEQLNTSNVVHSSSEIAENAPLVVHQDVLVAKMSSNNVVVNSNKVKEEVSSVHSTQKACTITEVLTCGEGEAVVTQAATVQTMGSNCPVELLGIEKEEEDEIDVREHSSRARFLMGMVFGILLAGLGFSVLLASGSQGHLLPQKWHVNNPLESSWQKSSIRKSASEMSKSIKGLWEDCGSTNTQHPIIDLISLCEGYGHAKTQVYLLVQRIQCEHFKDFAAAYVGGYPSLSLSVTTGDHQSLDEATSSGGFWNHHLTRILHHFRKVGLQLAMKVSQMASNITLESVRSWVLWKPKLEVTSTDAILNAGGESRELGVKYSVASLVMVGETSSNLQEAAAALDMPSNVVANNEDDTSLLHALLEAEEAHSQVTIDASVPPTRSVVSKEDNCEATVSVDMAGHLKTEFSTLTGGIQTDLSPKAREIMCSDASSSEQIDSLGLTSFVGEDITIIRDNHVDGILIQELFEEEIDGADTATSQVLHHESAAEGSLVQEVPSYIIVAMGSFVVTTAAVAISLALQWQRTSAHGKEEMKISVKEGKASSPAASMAELPPPIPTVTWTTMAPVYDNLPTDKPNTGAISSPAYKVMAPGKFGLQEFSTVYNRDARPALSTPTRLDTPASLMLEKPTVSAPTGFNTKLGYISERPTVRTPLRTYTPTAPYMPSESSMSSTGSASGSGNGSEISSSNQGGTGSDTNSVIESQLSMMPDGSQQLGSFTAYEPVAITEGPGVEQIKITPVRRSSRIRSQVSSPAHFA</sequence>
<keyword evidence="3" id="KW-1185">Reference proteome</keyword>
<name>A0ABP1AKT9_9BRYO</name>
<feature type="region of interest" description="Disordered" evidence="1">
    <location>
        <begin position="1091"/>
        <end position="1140"/>
    </location>
</feature>
<accession>A0ABP1AKT9</accession>
<evidence type="ECO:0000313" key="2">
    <source>
        <dbReference type="EMBL" id="CAK9863164.1"/>
    </source>
</evidence>
<protein>
    <submittedName>
        <fullName evidence="2">Uncharacterized protein</fullName>
    </submittedName>
</protein>
<feature type="compositionally biased region" description="Low complexity" evidence="1">
    <location>
        <begin position="1107"/>
        <end position="1131"/>
    </location>
</feature>
<feature type="compositionally biased region" description="Low complexity" evidence="1">
    <location>
        <begin position="1187"/>
        <end position="1198"/>
    </location>
</feature>
<feature type="region of interest" description="Disordered" evidence="1">
    <location>
        <begin position="1"/>
        <end position="93"/>
    </location>
</feature>
<evidence type="ECO:0000256" key="1">
    <source>
        <dbReference type="SAM" id="MobiDB-lite"/>
    </source>
</evidence>
<dbReference type="Proteomes" id="UP001497522">
    <property type="component" value="Chromosome 13"/>
</dbReference>